<organism evidence="1 2">
    <name type="scientific">Rhynocoris fuscipes</name>
    <dbReference type="NCBI Taxonomy" id="488301"/>
    <lineage>
        <taxon>Eukaryota</taxon>
        <taxon>Metazoa</taxon>
        <taxon>Ecdysozoa</taxon>
        <taxon>Arthropoda</taxon>
        <taxon>Hexapoda</taxon>
        <taxon>Insecta</taxon>
        <taxon>Pterygota</taxon>
        <taxon>Neoptera</taxon>
        <taxon>Paraneoptera</taxon>
        <taxon>Hemiptera</taxon>
        <taxon>Heteroptera</taxon>
        <taxon>Panheteroptera</taxon>
        <taxon>Cimicomorpha</taxon>
        <taxon>Reduviidae</taxon>
        <taxon>Harpactorinae</taxon>
        <taxon>Harpactorini</taxon>
        <taxon>Rhynocoris</taxon>
    </lineage>
</organism>
<proteinExistence type="predicted"/>
<sequence>MQRFAFGTTWRCADYNQNFKYSDITFSAYGTTWQCQIISKFKINRRNNVTNRTAQSCEFCVHHISRTALDSLIFFF</sequence>
<comment type="caution">
    <text evidence="1">The sequence shown here is derived from an EMBL/GenBank/DDBJ whole genome shotgun (WGS) entry which is preliminary data.</text>
</comment>
<dbReference type="Proteomes" id="UP001461498">
    <property type="component" value="Unassembled WGS sequence"/>
</dbReference>
<dbReference type="AlphaFoldDB" id="A0AAW1D387"/>
<dbReference type="EMBL" id="JAPXFL010000006">
    <property type="protein sequence ID" value="KAK9505186.1"/>
    <property type="molecule type" value="Genomic_DNA"/>
</dbReference>
<accession>A0AAW1D387</accession>
<protein>
    <submittedName>
        <fullName evidence="1">Uncharacterized protein</fullName>
    </submittedName>
</protein>
<reference evidence="1 2" key="1">
    <citation type="submission" date="2022-12" db="EMBL/GenBank/DDBJ databases">
        <title>Chromosome-level genome assembly of true bugs.</title>
        <authorList>
            <person name="Ma L."/>
            <person name="Li H."/>
        </authorList>
    </citation>
    <scope>NUCLEOTIDE SEQUENCE [LARGE SCALE GENOMIC DNA]</scope>
    <source>
        <strain evidence="1">Lab_2022b</strain>
    </source>
</reference>
<keyword evidence="2" id="KW-1185">Reference proteome</keyword>
<evidence type="ECO:0000313" key="1">
    <source>
        <dbReference type="EMBL" id="KAK9505186.1"/>
    </source>
</evidence>
<evidence type="ECO:0000313" key="2">
    <source>
        <dbReference type="Proteomes" id="UP001461498"/>
    </source>
</evidence>
<name>A0AAW1D387_9HEMI</name>
<gene>
    <name evidence="1" type="ORF">O3M35_009294</name>
</gene>